<dbReference type="InterPro" id="IPR028098">
    <property type="entry name" value="Glyco_trans_4-like_N"/>
</dbReference>
<proteinExistence type="predicted"/>
<sequence>MHIVLVLDHAHVNGGQAKVAIDSAVGLRARGHDVTLFAAVGPVDPRLTEAGVEVVCLGQDDLNSASSKLAFAAQVVWNAPAARALAARLSACDPARTLVHVHGWAKALSPAIGRVLARCGLPVTYTMHEFFLVCPNGGFYDFRRHEICHRTPLSGACIATNCDSRSYAHKALRLVRHVALDRVSGMRAVFRHVVTISALQESVITPHMPPGTVFHRVDNPIPAVDHGPKPVPGEHFLFVGRLSPEKGAPHFAEAARQAGLRSVFVGDGPSGAMLRARYPEAVFLGWKSPAEVAGLMRAARALVFPSVWYEGQPLTVYEALATGTPVIVSDACAGREAVADGETGLWFPSGDAAALAAHLRTLSDDGVARRMSAAAHARYWAAPLSLERHLDRLTAVYTLVQADHAARAGSAAPAPALARAALS</sequence>
<feature type="domain" description="Glycosyltransferase subfamily 4-like N-terminal" evidence="3">
    <location>
        <begin position="14"/>
        <end position="132"/>
    </location>
</feature>
<dbReference type="EMBL" id="BPQQ01000016">
    <property type="protein sequence ID" value="GJD99602.1"/>
    <property type="molecule type" value="Genomic_DNA"/>
</dbReference>
<keyword evidence="1" id="KW-0328">Glycosyltransferase</keyword>
<evidence type="ECO:0000256" key="1">
    <source>
        <dbReference type="ARBA" id="ARBA00022676"/>
    </source>
</evidence>
<evidence type="ECO:0000256" key="2">
    <source>
        <dbReference type="ARBA" id="ARBA00022679"/>
    </source>
</evidence>
<reference evidence="4" key="2">
    <citation type="submission" date="2021-08" db="EMBL/GenBank/DDBJ databases">
        <authorList>
            <person name="Tani A."/>
            <person name="Ola A."/>
            <person name="Ogura Y."/>
            <person name="Katsura K."/>
            <person name="Hayashi T."/>
        </authorList>
    </citation>
    <scope>NUCLEOTIDE SEQUENCE</scope>
    <source>
        <strain evidence="4">DSM 17168</strain>
    </source>
</reference>
<evidence type="ECO:0000259" key="3">
    <source>
        <dbReference type="Pfam" id="PF13439"/>
    </source>
</evidence>
<comment type="caution">
    <text evidence="4">The sequence shown here is derived from an EMBL/GenBank/DDBJ whole genome shotgun (WGS) entry which is preliminary data.</text>
</comment>
<dbReference type="CDD" id="cd03801">
    <property type="entry name" value="GT4_PimA-like"/>
    <property type="match status" value="1"/>
</dbReference>
<reference evidence="4" key="1">
    <citation type="journal article" date="2021" name="Front. Microbiol.">
        <title>Comprehensive Comparative Genomics and Phenotyping of Methylobacterium Species.</title>
        <authorList>
            <person name="Alessa O."/>
            <person name="Ogura Y."/>
            <person name="Fujitani Y."/>
            <person name="Takami H."/>
            <person name="Hayashi T."/>
            <person name="Sahin N."/>
            <person name="Tani A."/>
        </authorList>
    </citation>
    <scope>NUCLEOTIDE SEQUENCE</scope>
    <source>
        <strain evidence="4">DSM 17168</strain>
    </source>
</reference>
<accession>A0ABQ4SCH0</accession>
<evidence type="ECO:0000313" key="5">
    <source>
        <dbReference type="Proteomes" id="UP001055153"/>
    </source>
</evidence>
<dbReference type="Pfam" id="PF13692">
    <property type="entry name" value="Glyco_trans_1_4"/>
    <property type="match status" value="1"/>
</dbReference>
<protein>
    <submittedName>
        <fullName evidence="4">D-inositol-3-phosphate glycosyltransferase</fullName>
    </submittedName>
</protein>
<evidence type="ECO:0000313" key="4">
    <source>
        <dbReference type="EMBL" id="GJD99602.1"/>
    </source>
</evidence>
<gene>
    <name evidence="4" type="primary">mshA_5</name>
    <name evidence="4" type="ORF">GMJLKIPL_1520</name>
</gene>
<dbReference type="Gene3D" id="3.40.50.2000">
    <property type="entry name" value="Glycogen Phosphorylase B"/>
    <property type="match status" value="2"/>
</dbReference>
<dbReference type="SUPFAM" id="SSF53756">
    <property type="entry name" value="UDP-Glycosyltransferase/glycogen phosphorylase"/>
    <property type="match status" value="1"/>
</dbReference>
<dbReference type="Pfam" id="PF13439">
    <property type="entry name" value="Glyco_transf_4"/>
    <property type="match status" value="1"/>
</dbReference>
<name>A0ABQ4SCH0_9HYPH</name>
<dbReference type="PANTHER" id="PTHR12526">
    <property type="entry name" value="GLYCOSYLTRANSFERASE"/>
    <property type="match status" value="1"/>
</dbReference>
<dbReference type="RefSeq" id="WP_238234481.1">
    <property type="nucleotide sequence ID" value="NZ_BPQQ01000016.1"/>
</dbReference>
<dbReference type="PANTHER" id="PTHR12526:SF510">
    <property type="entry name" value="D-INOSITOL 3-PHOSPHATE GLYCOSYLTRANSFERASE"/>
    <property type="match status" value="1"/>
</dbReference>
<organism evidence="4 5">
    <name type="scientific">Methylobacterium isbiliense</name>
    <dbReference type="NCBI Taxonomy" id="315478"/>
    <lineage>
        <taxon>Bacteria</taxon>
        <taxon>Pseudomonadati</taxon>
        <taxon>Pseudomonadota</taxon>
        <taxon>Alphaproteobacteria</taxon>
        <taxon>Hyphomicrobiales</taxon>
        <taxon>Methylobacteriaceae</taxon>
        <taxon>Methylobacterium</taxon>
    </lineage>
</organism>
<keyword evidence="5" id="KW-1185">Reference proteome</keyword>
<keyword evidence="2" id="KW-0808">Transferase</keyword>
<dbReference type="Proteomes" id="UP001055153">
    <property type="component" value="Unassembled WGS sequence"/>
</dbReference>